<accession>A0A143PHK5</accession>
<dbReference type="AlphaFoldDB" id="A0A143PHK5"/>
<evidence type="ECO:0000256" key="1">
    <source>
        <dbReference type="ARBA" id="ARBA00013048"/>
    </source>
</evidence>
<evidence type="ECO:0000313" key="5">
    <source>
        <dbReference type="EMBL" id="AMY07733.1"/>
    </source>
</evidence>
<dbReference type="KEGG" id="abac:LuPra_00913"/>
<dbReference type="InterPro" id="IPR015590">
    <property type="entry name" value="Aldehyde_DH_dom"/>
</dbReference>
<dbReference type="GO" id="GO:0006574">
    <property type="term" value="P:L-valine catabolic process"/>
    <property type="evidence" value="ECO:0007669"/>
    <property type="project" value="TreeGrafter"/>
</dbReference>
<dbReference type="EC" id="1.2.1.27" evidence="1"/>
<dbReference type="InterPro" id="IPR010061">
    <property type="entry name" value="MeMal-semiAld_DH"/>
</dbReference>
<dbReference type="FunFam" id="3.40.605.10:FF:000003">
    <property type="entry name" value="Methylmalonate-semialdehyde dehydrogenase [acylating]"/>
    <property type="match status" value="1"/>
</dbReference>
<dbReference type="Gene3D" id="3.40.605.10">
    <property type="entry name" value="Aldehyde Dehydrogenase, Chain A, domain 1"/>
    <property type="match status" value="1"/>
</dbReference>
<proteinExistence type="predicted"/>
<keyword evidence="2 5" id="KW-0560">Oxidoreductase</keyword>
<evidence type="ECO:0000256" key="3">
    <source>
        <dbReference type="ARBA" id="ARBA00023027"/>
    </source>
</evidence>
<dbReference type="SUPFAM" id="SSF53720">
    <property type="entry name" value="ALDH-like"/>
    <property type="match status" value="1"/>
</dbReference>
<protein>
    <recommendedName>
        <fullName evidence="1">methylmalonate-semialdehyde dehydrogenase (CoA acylating)</fullName>
        <ecNumber evidence="1">1.2.1.27</ecNumber>
    </recommendedName>
</protein>
<dbReference type="CDD" id="cd07085">
    <property type="entry name" value="ALDH_F6_MMSDH"/>
    <property type="match status" value="1"/>
</dbReference>
<dbReference type="EMBL" id="CP015136">
    <property type="protein sequence ID" value="AMY07733.1"/>
    <property type="molecule type" value="Genomic_DNA"/>
</dbReference>
<name>A0A143PHK5_LUTPR</name>
<keyword evidence="3" id="KW-0520">NAD</keyword>
<dbReference type="NCBIfam" id="TIGR01722">
    <property type="entry name" value="MMSDH"/>
    <property type="match status" value="1"/>
</dbReference>
<feature type="domain" description="Aldehyde dehydrogenase" evidence="4">
    <location>
        <begin position="16"/>
        <end position="479"/>
    </location>
</feature>
<dbReference type="STRING" id="1855912.LuPra_00913"/>
<dbReference type="OrthoDB" id="9762913at2"/>
<dbReference type="GO" id="GO:0004491">
    <property type="term" value="F:methylmalonate-semialdehyde dehydrogenase (acylating, NAD) activity"/>
    <property type="evidence" value="ECO:0007669"/>
    <property type="project" value="UniProtKB-EC"/>
</dbReference>
<keyword evidence="6" id="KW-1185">Reference proteome</keyword>
<reference evidence="6" key="2">
    <citation type="submission" date="2016-04" db="EMBL/GenBank/DDBJ databases">
        <title>First Complete Genome Sequence of a Subdivision 6 Acidobacterium.</title>
        <authorList>
            <person name="Huang S."/>
            <person name="Vieira S."/>
            <person name="Bunk B."/>
            <person name="Riedel T."/>
            <person name="Sproeer C."/>
            <person name="Overmann J."/>
        </authorList>
    </citation>
    <scope>NUCLEOTIDE SEQUENCE [LARGE SCALE GENOMIC DNA]</scope>
    <source>
        <strain evidence="6">DSM 100886 HEG_-6_39</strain>
    </source>
</reference>
<dbReference type="Gene3D" id="3.40.309.10">
    <property type="entry name" value="Aldehyde Dehydrogenase, Chain A, domain 2"/>
    <property type="match status" value="1"/>
</dbReference>
<dbReference type="FunFam" id="3.40.309.10:FF:000002">
    <property type="entry name" value="Methylmalonate-semialdehyde dehydrogenase (Acylating)"/>
    <property type="match status" value="1"/>
</dbReference>
<evidence type="ECO:0000313" key="6">
    <source>
        <dbReference type="Proteomes" id="UP000076079"/>
    </source>
</evidence>
<dbReference type="PROSITE" id="PS00070">
    <property type="entry name" value="ALDEHYDE_DEHYDR_CYS"/>
    <property type="match status" value="1"/>
</dbReference>
<dbReference type="Proteomes" id="UP000076079">
    <property type="component" value="Chromosome"/>
</dbReference>
<dbReference type="GO" id="GO:0006210">
    <property type="term" value="P:thymine catabolic process"/>
    <property type="evidence" value="ECO:0007669"/>
    <property type="project" value="TreeGrafter"/>
</dbReference>
<evidence type="ECO:0000256" key="2">
    <source>
        <dbReference type="ARBA" id="ARBA00023002"/>
    </source>
</evidence>
<dbReference type="RefSeq" id="WP_110169646.1">
    <property type="nucleotide sequence ID" value="NZ_CP015136.1"/>
</dbReference>
<dbReference type="InterPro" id="IPR016162">
    <property type="entry name" value="Ald_DH_N"/>
</dbReference>
<sequence length="486" mass="52045">MAEAVETLSNFVGGRWIPATATSFVDVHNPARGTVIARAPLSTSRDVELAVAAATGAFAGWSETPPVVRARAMFRFRALLEEHFEELARLVTTEHGKTLDESRGSVRRGIECVEVACGGPSMLMGYGLENVSHGIDCTVMRQPIGVCAAIAPFNFPAMVPLWFLPFAVVCGNTFVLKPSEQVPLSQARMFELLQQCDLPPGVVNLVHGGREVVEAICDHPGIRSVSFVGSTPVARLVYQRATHAGKRVQALGGAKNFVIVMPDADLDRSIPIISESFYGCAGERCLAGSVLVPVGEAHAPARDRLIEAAAALKVGDGLEPGVGMGPVISRPHHQRVVTYVERGVSEGARLALDGRETRVPDRPDGFFIGPSVFDEVNPAMAIGREEIFGPVASVCPVTDLDAAFRLMDAHPNANATSIFTSSGKAAREFSHRATASMVGVNIGVAAPMAYFPFGGARDSFFGDLKVHGRDAFEFYTDKKVTISRWF</sequence>
<evidence type="ECO:0000259" key="4">
    <source>
        <dbReference type="Pfam" id="PF00171"/>
    </source>
</evidence>
<gene>
    <name evidence="5" type="primary">iolA</name>
    <name evidence="5" type="ORF">LuPra_00913</name>
</gene>
<organism evidence="5 6">
    <name type="scientific">Luteitalea pratensis</name>
    <dbReference type="NCBI Taxonomy" id="1855912"/>
    <lineage>
        <taxon>Bacteria</taxon>
        <taxon>Pseudomonadati</taxon>
        <taxon>Acidobacteriota</taxon>
        <taxon>Vicinamibacteria</taxon>
        <taxon>Vicinamibacterales</taxon>
        <taxon>Vicinamibacteraceae</taxon>
        <taxon>Luteitalea</taxon>
    </lineage>
</organism>
<dbReference type="PATRIC" id="fig|1813736.3.peg.958"/>
<reference evidence="5 6" key="1">
    <citation type="journal article" date="2016" name="Genome Announc.">
        <title>First Complete Genome Sequence of a Subdivision 6 Acidobacterium Strain.</title>
        <authorList>
            <person name="Huang S."/>
            <person name="Vieira S."/>
            <person name="Bunk B."/>
            <person name="Riedel T."/>
            <person name="Sproer C."/>
            <person name="Overmann J."/>
        </authorList>
    </citation>
    <scope>NUCLEOTIDE SEQUENCE [LARGE SCALE GENOMIC DNA]</scope>
    <source>
        <strain evidence="6">DSM 100886 HEG_-6_39</strain>
    </source>
</reference>
<dbReference type="PANTHER" id="PTHR43866">
    <property type="entry name" value="MALONATE-SEMIALDEHYDE DEHYDROGENASE"/>
    <property type="match status" value="1"/>
</dbReference>
<dbReference type="Pfam" id="PF00171">
    <property type="entry name" value="Aldedh"/>
    <property type="match status" value="1"/>
</dbReference>
<dbReference type="InterPro" id="IPR016161">
    <property type="entry name" value="Ald_DH/histidinol_DH"/>
</dbReference>
<dbReference type="InterPro" id="IPR016160">
    <property type="entry name" value="Ald_DH_CS_CYS"/>
</dbReference>
<dbReference type="PANTHER" id="PTHR43866:SF4">
    <property type="entry name" value="MALONATE-SEMIALDEHYDE DEHYDROGENASE"/>
    <property type="match status" value="1"/>
</dbReference>
<dbReference type="InterPro" id="IPR016163">
    <property type="entry name" value="Ald_DH_C"/>
</dbReference>